<evidence type="ECO:0000313" key="4">
    <source>
        <dbReference type="Proteomes" id="UP000182660"/>
    </source>
</evidence>
<dbReference type="Proteomes" id="UP000182660">
    <property type="component" value="Unassembled WGS sequence"/>
</dbReference>
<dbReference type="InterPro" id="IPR000182">
    <property type="entry name" value="GNAT_dom"/>
</dbReference>
<evidence type="ECO:0000313" key="3">
    <source>
        <dbReference type="EMBL" id="SGZ02901.1"/>
    </source>
</evidence>
<dbReference type="AlphaFoldDB" id="A0A1K9ZV34"/>
<reference evidence="2 5" key="1">
    <citation type="submission" date="2016-11" db="EMBL/GenBank/DDBJ databases">
        <authorList>
            <person name="Jaros S."/>
            <person name="Januszkiewicz K."/>
            <person name="Wedrychowicz H."/>
        </authorList>
    </citation>
    <scope>NUCLEOTIDE SEQUENCE [LARGE SCALE GENOMIC DNA]</scope>
    <source>
        <strain evidence="2">NVI 5450</strain>
    </source>
</reference>
<evidence type="ECO:0000259" key="1">
    <source>
        <dbReference type="Pfam" id="PF13673"/>
    </source>
</evidence>
<name>A0A1K9ZV34_9GAMM</name>
<reference evidence="3 4" key="2">
    <citation type="submission" date="2016-11" db="EMBL/GenBank/DDBJ databases">
        <authorList>
            <person name="Klemetsen T."/>
        </authorList>
    </citation>
    <scope>NUCLEOTIDE SEQUENCE [LARGE SCALE GENOMIC DNA]</scope>
    <source>
        <strain evidence="3">MT 2528</strain>
    </source>
</reference>
<proteinExistence type="predicted"/>
<dbReference type="Pfam" id="PF13673">
    <property type="entry name" value="Acetyltransf_10"/>
    <property type="match status" value="1"/>
</dbReference>
<evidence type="ECO:0000313" key="2">
    <source>
        <dbReference type="EMBL" id="SGY91490.1"/>
    </source>
</evidence>
<keyword evidence="4" id="KW-1185">Reference proteome</keyword>
<gene>
    <name evidence="3" type="ORF">MT2528_4501</name>
    <name evidence="2" type="ORF">NVI5450_1254</name>
</gene>
<evidence type="ECO:0000313" key="5">
    <source>
        <dbReference type="Proteomes" id="UP000183794"/>
    </source>
</evidence>
<dbReference type="SUPFAM" id="SSF55729">
    <property type="entry name" value="Acyl-CoA N-acyltransferases (Nat)"/>
    <property type="match status" value="1"/>
</dbReference>
<dbReference type="EMBL" id="FPLD01000040">
    <property type="protein sequence ID" value="SGY91490.1"/>
    <property type="molecule type" value="Genomic_DNA"/>
</dbReference>
<dbReference type="Proteomes" id="UP000183794">
    <property type="component" value="Unassembled WGS sequence"/>
</dbReference>
<dbReference type="EMBL" id="FPLJ01000132">
    <property type="protein sequence ID" value="SGZ02901.1"/>
    <property type="molecule type" value="Genomic_DNA"/>
</dbReference>
<dbReference type="InterPro" id="IPR016181">
    <property type="entry name" value="Acyl_CoA_acyltransferase"/>
</dbReference>
<protein>
    <recommendedName>
        <fullName evidence="1">N-acetyltransferase domain-containing protein</fullName>
    </recommendedName>
</protein>
<sequence>MIAHVVKELKVAGVDCFWCDARKTAVGFYRRFGLEIQGHEFNKSGIPYYKMEIKLRT</sequence>
<dbReference type="Gene3D" id="3.40.630.30">
    <property type="match status" value="1"/>
</dbReference>
<dbReference type="GO" id="GO:0016747">
    <property type="term" value="F:acyltransferase activity, transferring groups other than amino-acyl groups"/>
    <property type="evidence" value="ECO:0007669"/>
    <property type="project" value="InterPro"/>
</dbReference>
<organism evidence="2 5">
    <name type="scientific">Moritella viscosa</name>
    <dbReference type="NCBI Taxonomy" id="80854"/>
    <lineage>
        <taxon>Bacteria</taxon>
        <taxon>Pseudomonadati</taxon>
        <taxon>Pseudomonadota</taxon>
        <taxon>Gammaproteobacteria</taxon>
        <taxon>Alteromonadales</taxon>
        <taxon>Moritellaceae</taxon>
        <taxon>Moritella</taxon>
    </lineage>
</organism>
<accession>A0A1K9ZV34</accession>
<feature type="domain" description="N-acetyltransferase" evidence="1">
    <location>
        <begin position="4"/>
        <end position="55"/>
    </location>
</feature>